<protein>
    <submittedName>
        <fullName evidence="1">Uncharacterized protein</fullName>
    </submittedName>
</protein>
<proteinExistence type="predicted"/>
<name>A0ACC2HXM7_9PLEO</name>
<accession>A0ACC2HXM7</accession>
<reference evidence="1" key="1">
    <citation type="submission" date="2022-11" db="EMBL/GenBank/DDBJ databases">
        <title>Genome Sequence of Boeremia exigua.</title>
        <authorList>
            <person name="Buettner E."/>
        </authorList>
    </citation>
    <scope>NUCLEOTIDE SEQUENCE</scope>
    <source>
        <strain evidence="1">CU02</strain>
    </source>
</reference>
<evidence type="ECO:0000313" key="1">
    <source>
        <dbReference type="EMBL" id="KAJ8107266.1"/>
    </source>
</evidence>
<sequence length="267" mass="30587">MHLTRSTDRLVAIAGIASLFEENFGSRATFGLWIELLNEELLWTTNPFTRSATHGWNAPSWSWANLENCSIVPSKALLPGETHDLGFDRCLEVTAAPIIRMPPHIGFPNLPPVDVESGFLCLQGKLVPCGLQKGPYGIFLRQQSTSKSALHNDRIGYFKSDVQLTVEEEDADYYYCLLIRSELHYISGWNEYHQMKYFGLVLVPVQKVANYPLQQSAERYFVRMGIHSEYRKSSEDDEFRHDPDLADQQRDQYFWTFAGEDQDVTIV</sequence>
<gene>
    <name evidence="1" type="ORF">OPT61_g8988</name>
</gene>
<evidence type="ECO:0000313" key="2">
    <source>
        <dbReference type="Proteomes" id="UP001153331"/>
    </source>
</evidence>
<dbReference type="EMBL" id="JAPHNI010000966">
    <property type="protein sequence ID" value="KAJ8107266.1"/>
    <property type="molecule type" value="Genomic_DNA"/>
</dbReference>
<dbReference type="Proteomes" id="UP001153331">
    <property type="component" value="Unassembled WGS sequence"/>
</dbReference>
<comment type="caution">
    <text evidence="1">The sequence shown here is derived from an EMBL/GenBank/DDBJ whole genome shotgun (WGS) entry which is preliminary data.</text>
</comment>
<keyword evidence="2" id="KW-1185">Reference proteome</keyword>
<organism evidence="1 2">
    <name type="scientific">Boeremia exigua</name>
    <dbReference type="NCBI Taxonomy" id="749465"/>
    <lineage>
        <taxon>Eukaryota</taxon>
        <taxon>Fungi</taxon>
        <taxon>Dikarya</taxon>
        <taxon>Ascomycota</taxon>
        <taxon>Pezizomycotina</taxon>
        <taxon>Dothideomycetes</taxon>
        <taxon>Pleosporomycetidae</taxon>
        <taxon>Pleosporales</taxon>
        <taxon>Pleosporineae</taxon>
        <taxon>Didymellaceae</taxon>
        <taxon>Boeremia</taxon>
    </lineage>
</organism>